<sequence>MTTDKVLRSLKSLEDPYAKVLLVDSDGRAATVDAAALNGRLPSCSGAMVLGTNIVLRALPKNADFPTGPLPEARPIYAQTKYAVQEFSEHDALIWKIGFQADNGFCVPDRNVLRQGYTLLPQWDAEAKILIQTEARVWPHASK</sequence>
<dbReference type="Proteomes" id="UP000001034">
    <property type="component" value="Segment"/>
</dbReference>
<dbReference type="RefSeq" id="YP_001949969.1">
    <property type="nucleotide sequence ID" value="NC_010811.2"/>
</dbReference>
<proteinExistence type="predicted"/>
<dbReference type="GeneID" id="6369902"/>
<accession>B2ZXW3</accession>
<organism evidence="1 2">
    <name type="scientific">Ralstonia phage phiRSL1</name>
    <dbReference type="NCBI Taxonomy" id="1980924"/>
    <lineage>
        <taxon>Viruses</taxon>
        <taxon>Duplodnaviria</taxon>
        <taxon>Heunggongvirae</taxon>
        <taxon>Uroviricota</taxon>
        <taxon>Caudoviricetes</taxon>
        <taxon>Mieseafarmvirus</taxon>
        <taxon>Mieseafarmvirus RSL1</taxon>
    </lineage>
</organism>
<evidence type="ECO:0000313" key="1">
    <source>
        <dbReference type="EMBL" id="BAG41539.1"/>
    </source>
</evidence>
<dbReference type="EMBL" id="AB366653">
    <property type="protein sequence ID" value="BAG41539.1"/>
    <property type="molecule type" value="Genomic_DNA"/>
</dbReference>
<keyword evidence="2" id="KW-1185">Reference proteome</keyword>
<evidence type="ECO:0000313" key="2">
    <source>
        <dbReference type="Proteomes" id="UP000001034"/>
    </source>
</evidence>
<reference evidence="1 2" key="1">
    <citation type="journal article" date="2010" name="Virology">
        <title>A jumbo phage infecting the phytopathogen Ralstonia solanacearum defines a new lineage of the Myoviridae family.</title>
        <authorList>
            <person name="Yamada T."/>
            <person name="Satoh S."/>
            <person name="Ishikawa H."/>
            <person name="Fujiwara A."/>
            <person name="Kawasaki T."/>
            <person name="Fujie M."/>
            <person name="Ogata H."/>
        </authorList>
    </citation>
    <scope>NUCLEOTIDE SEQUENCE [LARGE SCALE GENOMIC DNA]</scope>
</reference>
<name>B2ZXW3_9CAUD</name>
<dbReference type="KEGG" id="vg:6369902"/>
<protein>
    <submittedName>
        <fullName evidence="1">Uncharacterized protein</fullName>
    </submittedName>
</protein>